<dbReference type="Proteomes" id="UP001397290">
    <property type="component" value="Unassembled WGS sequence"/>
</dbReference>
<proteinExistence type="predicted"/>
<protein>
    <submittedName>
        <fullName evidence="2">Uncharacterized protein</fullName>
    </submittedName>
</protein>
<accession>A0AAW0RFY5</accession>
<evidence type="ECO:0000313" key="2">
    <source>
        <dbReference type="EMBL" id="KAK8140960.1"/>
    </source>
</evidence>
<keyword evidence="1" id="KW-1133">Transmembrane helix</keyword>
<dbReference type="AlphaFoldDB" id="A0AAW0RFY5"/>
<gene>
    <name evidence="2" type="ORF">G3M48_001238</name>
</gene>
<keyword evidence="3" id="KW-1185">Reference proteome</keyword>
<reference evidence="2 3" key="1">
    <citation type="submission" date="2020-02" db="EMBL/GenBank/DDBJ databases">
        <title>Comparative genomics of the hypocrealean fungal genus Beauvera.</title>
        <authorList>
            <person name="Showalter D.N."/>
            <person name="Bushley K.E."/>
            <person name="Rehner S.A."/>
        </authorList>
    </citation>
    <scope>NUCLEOTIDE SEQUENCE [LARGE SCALE GENOMIC DNA]</scope>
    <source>
        <strain evidence="2 3">ARSEF4384</strain>
    </source>
</reference>
<dbReference type="EMBL" id="JAAHCF010001333">
    <property type="protein sequence ID" value="KAK8140960.1"/>
    <property type="molecule type" value="Genomic_DNA"/>
</dbReference>
<keyword evidence="1" id="KW-0472">Membrane</keyword>
<evidence type="ECO:0000256" key="1">
    <source>
        <dbReference type="SAM" id="Phobius"/>
    </source>
</evidence>
<comment type="caution">
    <text evidence="2">The sequence shown here is derived from an EMBL/GenBank/DDBJ whole genome shotgun (WGS) entry which is preliminary data.</text>
</comment>
<organism evidence="2 3">
    <name type="scientific">Beauveria asiatica</name>
    <dbReference type="NCBI Taxonomy" id="1069075"/>
    <lineage>
        <taxon>Eukaryota</taxon>
        <taxon>Fungi</taxon>
        <taxon>Dikarya</taxon>
        <taxon>Ascomycota</taxon>
        <taxon>Pezizomycotina</taxon>
        <taxon>Sordariomycetes</taxon>
        <taxon>Hypocreomycetidae</taxon>
        <taxon>Hypocreales</taxon>
        <taxon>Cordycipitaceae</taxon>
        <taxon>Beauveria</taxon>
    </lineage>
</organism>
<feature type="transmembrane region" description="Helical" evidence="1">
    <location>
        <begin position="44"/>
        <end position="66"/>
    </location>
</feature>
<evidence type="ECO:0000313" key="3">
    <source>
        <dbReference type="Proteomes" id="UP001397290"/>
    </source>
</evidence>
<sequence>MEETAFRSHSSTGLYRRDCSSAIDDATTFRMLPERDAHPEFPAILPNGISFIFILMIPYLVWLENLPGRGIFVARAIRPLTRRCSRWGQWAFMLPRIWLMTAIFNHYLLSVLIDRSCVVSASLRISFSVWLL</sequence>
<keyword evidence="1" id="KW-0812">Transmembrane</keyword>
<name>A0AAW0RFY5_9HYPO</name>